<dbReference type="SUPFAM" id="SSF52540">
    <property type="entry name" value="P-loop containing nucleoside triphosphate hydrolases"/>
    <property type="match status" value="1"/>
</dbReference>
<feature type="region of interest" description="Disordered" evidence="15">
    <location>
        <begin position="1"/>
        <end position="99"/>
    </location>
</feature>
<reference evidence="19 20" key="1">
    <citation type="journal article" date="2018" name="Evol. Lett.">
        <title>Horizontal gene cluster transfer increased hallucinogenic mushroom diversity.</title>
        <authorList>
            <person name="Reynolds H.T."/>
            <person name="Vijayakumar V."/>
            <person name="Gluck-Thaler E."/>
            <person name="Korotkin H.B."/>
            <person name="Matheny P.B."/>
            <person name="Slot J.C."/>
        </authorList>
    </citation>
    <scope>NUCLEOTIDE SEQUENCE [LARGE SCALE GENOMIC DNA]</scope>
    <source>
        <strain evidence="19 20">SRW20</strain>
    </source>
</reference>
<dbReference type="PROSITE" id="PS00039">
    <property type="entry name" value="DEAD_ATP_HELICASE"/>
    <property type="match status" value="1"/>
</dbReference>
<feature type="short sequence motif" description="Q motif" evidence="12">
    <location>
        <begin position="94"/>
        <end position="122"/>
    </location>
</feature>
<dbReference type="GO" id="GO:0006364">
    <property type="term" value="P:rRNA processing"/>
    <property type="evidence" value="ECO:0007669"/>
    <property type="project" value="UniProtKB-KW"/>
</dbReference>
<dbReference type="PROSITE" id="PS51195">
    <property type="entry name" value="Q_MOTIF"/>
    <property type="match status" value="1"/>
</dbReference>
<sequence>MSTKVSAAGPSSGLSKKSSKHKLKKAQSESHENETTKATSSTNVTSASSTSPTPGSTQDASAPSTSSSSQSAKAKAAETPKSQPSASSSTQERLPFSTLDLSAPTARALEEMGMKTMTPVQAKSIPVLLAGKDVLGAARTGSGKTLAFLIPAVELLHRLKFKPMNGTGIIVITPTRELALQIFGVVRDLMKYHSQTFGIVIGGANRRAEEEKLVKGVNLLVATPGRLWDHLRDTKGFVRRNLKALIIDEADRILEIGFEQQMKDIIAMLPKEDRQSMLFSATQTTKVDDLARISLRPGPVHIDVDKEESTSTVATLSQGYVVCPSERRFLLLFTFLKKNLKKKVIVFFSSCNSVKYHSELLNYIDVPVLDLHGKQKQQKRTNTFFEFINAESGILLCTDVAARGLDIPRVDYIVQYDPPDDPRDYIHRVGRTARAGKVGKSLLFLLESELGFLRYLKEAKVPLNEYVFPADRIENVQTQLENLIEKNYNLYRSATQGYRAYLQSYASYGLKKIFDVNALDLNKVGKAFGFKVPPRVNLAVGPGKGQSARTGEKRRREEDTDESEEEEEEEENKKVKAGDGSVRGPMRGKDGKAKRMETLGKKAVEKEMYRKAKEMKKLGSNWSR</sequence>
<keyword evidence="5 13" id="KW-0378">Hydrolase</keyword>
<feature type="domain" description="Helicase C-terminal" evidence="17">
    <location>
        <begin position="315"/>
        <end position="484"/>
    </location>
</feature>
<dbReference type="InterPro" id="IPR011545">
    <property type="entry name" value="DEAD/DEAH_box_helicase_dom"/>
</dbReference>
<dbReference type="Proteomes" id="UP000284706">
    <property type="component" value="Unassembled WGS sequence"/>
</dbReference>
<dbReference type="InterPro" id="IPR000629">
    <property type="entry name" value="RNA-helicase_DEAD-box_CS"/>
</dbReference>
<keyword evidence="7 13" id="KW-0067">ATP-binding</keyword>
<evidence type="ECO:0000259" key="17">
    <source>
        <dbReference type="PROSITE" id="PS51194"/>
    </source>
</evidence>
<dbReference type="Gene3D" id="3.40.50.300">
    <property type="entry name" value="P-loop containing nucleotide triphosphate hydrolases"/>
    <property type="match status" value="2"/>
</dbReference>
<dbReference type="EC" id="3.6.4.13" evidence="14"/>
<keyword evidence="3" id="KW-0698">rRNA processing</keyword>
<evidence type="ECO:0000313" key="20">
    <source>
        <dbReference type="Proteomes" id="UP000284706"/>
    </source>
</evidence>
<feature type="compositionally biased region" description="Basic and acidic residues" evidence="15">
    <location>
        <begin position="26"/>
        <end position="35"/>
    </location>
</feature>
<dbReference type="PROSITE" id="PS51192">
    <property type="entry name" value="HELICASE_ATP_BIND_1"/>
    <property type="match status" value="1"/>
</dbReference>
<comment type="subcellular location">
    <subcellularLocation>
        <location evidence="1">Nucleus</location>
        <location evidence="1">Nucleolus</location>
    </subcellularLocation>
</comment>
<evidence type="ECO:0000256" key="14">
    <source>
        <dbReference type="RuleBase" id="RU365068"/>
    </source>
</evidence>
<evidence type="ECO:0000256" key="7">
    <source>
        <dbReference type="ARBA" id="ARBA00022840"/>
    </source>
</evidence>
<feature type="domain" description="DEAD-box RNA helicase Q" evidence="18">
    <location>
        <begin position="94"/>
        <end position="122"/>
    </location>
</feature>
<proteinExistence type="inferred from homology"/>
<dbReference type="Pfam" id="PF00270">
    <property type="entry name" value="DEAD"/>
    <property type="match status" value="1"/>
</dbReference>
<dbReference type="InParanoid" id="A0A409Y2C5"/>
<feature type="compositionally biased region" description="Low complexity" evidence="15">
    <location>
        <begin position="36"/>
        <end position="74"/>
    </location>
</feature>
<evidence type="ECO:0000256" key="5">
    <source>
        <dbReference type="ARBA" id="ARBA00022801"/>
    </source>
</evidence>
<dbReference type="InterPro" id="IPR044773">
    <property type="entry name" value="DDX18/Has1_DEADc"/>
</dbReference>
<evidence type="ECO:0000256" key="12">
    <source>
        <dbReference type="PROSITE-ProRule" id="PRU00552"/>
    </source>
</evidence>
<evidence type="ECO:0000259" key="16">
    <source>
        <dbReference type="PROSITE" id="PS51192"/>
    </source>
</evidence>
<evidence type="ECO:0000256" key="11">
    <source>
        <dbReference type="ARBA" id="ARBA00047984"/>
    </source>
</evidence>
<dbReference type="InterPro" id="IPR014001">
    <property type="entry name" value="Helicase_ATP-bd"/>
</dbReference>
<dbReference type="Pfam" id="PF00271">
    <property type="entry name" value="Helicase_C"/>
    <property type="match status" value="1"/>
</dbReference>
<dbReference type="SMART" id="SM01178">
    <property type="entry name" value="DUF4217"/>
    <property type="match status" value="1"/>
</dbReference>
<feature type="compositionally biased region" description="Acidic residues" evidence="15">
    <location>
        <begin position="559"/>
        <end position="570"/>
    </location>
</feature>
<comment type="domain">
    <text evidence="14">The Q motif is unique to and characteristic of the DEAD box family of RNA helicases and controls ATP binding and hydrolysis.</text>
</comment>
<accession>A0A409Y2C5</accession>
<dbReference type="InterPro" id="IPR014014">
    <property type="entry name" value="RNA_helicase_DEAD_Q_motif"/>
</dbReference>
<evidence type="ECO:0000256" key="13">
    <source>
        <dbReference type="RuleBase" id="RU000492"/>
    </source>
</evidence>
<dbReference type="GO" id="GO:0003723">
    <property type="term" value="F:RNA binding"/>
    <property type="evidence" value="ECO:0007669"/>
    <property type="project" value="UniProtKB-UniRule"/>
</dbReference>
<evidence type="ECO:0000256" key="15">
    <source>
        <dbReference type="SAM" id="MobiDB-lite"/>
    </source>
</evidence>
<evidence type="ECO:0000259" key="18">
    <source>
        <dbReference type="PROSITE" id="PS51195"/>
    </source>
</evidence>
<comment type="function">
    <text evidence="9">ATP-dependent RNA helicase involved in 40S ribosomal subunit biogenesis. Required for the processing and cleavage of 35S pre-rRNA at sites A0, A1, and A2, leading to mature 18S rRNA.</text>
</comment>
<keyword evidence="8 14" id="KW-0694">RNA-binding</keyword>
<gene>
    <name evidence="19" type="ORF">CVT26_000428</name>
</gene>
<dbReference type="GO" id="GO:0003724">
    <property type="term" value="F:RNA helicase activity"/>
    <property type="evidence" value="ECO:0007669"/>
    <property type="project" value="UniProtKB-EC"/>
</dbReference>
<protein>
    <recommendedName>
        <fullName evidence="14">ATP-dependent RNA helicase</fullName>
        <ecNumber evidence="14">3.6.4.13</ecNumber>
    </recommendedName>
</protein>
<dbReference type="InterPro" id="IPR001650">
    <property type="entry name" value="Helicase_C-like"/>
</dbReference>
<evidence type="ECO:0000256" key="10">
    <source>
        <dbReference type="ARBA" id="ARBA00024357"/>
    </source>
</evidence>
<dbReference type="FunCoup" id="A0A409Y2C5">
    <property type="interactions" value="573"/>
</dbReference>
<dbReference type="PANTHER" id="PTHR24031">
    <property type="entry name" value="RNA HELICASE"/>
    <property type="match status" value="1"/>
</dbReference>
<dbReference type="OrthoDB" id="10259640at2759"/>
<keyword evidence="4 13" id="KW-0547">Nucleotide-binding</keyword>
<keyword evidence="6 13" id="KW-0347">Helicase</keyword>
<dbReference type="CDD" id="cd18787">
    <property type="entry name" value="SF2_C_DEAD"/>
    <property type="match status" value="1"/>
</dbReference>
<comment type="catalytic activity">
    <reaction evidence="11 14">
        <text>ATP + H2O = ADP + phosphate + H(+)</text>
        <dbReference type="Rhea" id="RHEA:13065"/>
        <dbReference type="ChEBI" id="CHEBI:15377"/>
        <dbReference type="ChEBI" id="CHEBI:15378"/>
        <dbReference type="ChEBI" id="CHEBI:30616"/>
        <dbReference type="ChEBI" id="CHEBI:43474"/>
        <dbReference type="ChEBI" id="CHEBI:456216"/>
        <dbReference type="EC" id="3.6.4.13"/>
    </reaction>
</comment>
<organism evidence="19 20">
    <name type="scientific">Gymnopilus dilepis</name>
    <dbReference type="NCBI Taxonomy" id="231916"/>
    <lineage>
        <taxon>Eukaryota</taxon>
        <taxon>Fungi</taxon>
        <taxon>Dikarya</taxon>
        <taxon>Basidiomycota</taxon>
        <taxon>Agaricomycotina</taxon>
        <taxon>Agaricomycetes</taxon>
        <taxon>Agaricomycetidae</taxon>
        <taxon>Agaricales</taxon>
        <taxon>Agaricineae</taxon>
        <taxon>Hymenogastraceae</taxon>
        <taxon>Gymnopilus</taxon>
    </lineage>
</organism>
<evidence type="ECO:0000313" key="19">
    <source>
        <dbReference type="EMBL" id="PPQ97165.1"/>
    </source>
</evidence>
<comment type="similarity">
    <text evidence="10">Belongs to the DEAD box helicase family. DDX18/HAS1 subfamily.</text>
</comment>
<dbReference type="AlphaFoldDB" id="A0A409Y2C5"/>
<name>A0A409Y2C5_9AGAR</name>
<dbReference type="Pfam" id="PF13959">
    <property type="entry name" value="CTE_SPB4"/>
    <property type="match status" value="1"/>
</dbReference>
<dbReference type="InterPro" id="IPR025313">
    <property type="entry name" value="SPB4-like_CTE"/>
</dbReference>
<feature type="compositionally biased region" description="Low complexity" evidence="15">
    <location>
        <begin position="1"/>
        <end position="16"/>
    </location>
</feature>
<dbReference type="PROSITE" id="PS51194">
    <property type="entry name" value="HELICASE_CTER"/>
    <property type="match status" value="1"/>
</dbReference>
<comment type="caution">
    <text evidence="19">The sequence shown here is derived from an EMBL/GenBank/DDBJ whole genome shotgun (WGS) entry which is preliminary data.</text>
</comment>
<dbReference type="CDD" id="cd17942">
    <property type="entry name" value="DEADc_DDX18"/>
    <property type="match status" value="1"/>
</dbReference>
<dbReference type="InterPro" id="IPR027417">
    <property type="entry name" value="P-loop_NTPase"/>
</dbReference>
<evidence type="ECO:0000256" key="6">
    <source>
        <dbReference type="ARBA" id="ARBA00022806"/>
    </source>
</evidence>
<dbReference type="EMBL" id="NHYE01001283">
    <property type="protein sequence ID" value="PPQ97165.1"/>
    <property type="molecule type" value="Genomic_DNA"/>
</dbReference>
<comment type="function">
    <text evidence="14">RNA helicase.</text>
</comment>
<dbReference type="SMART" id="SM00490">
    <property type="entry name" value="HELICc"/>
    <property type="match status" value="1"/>
</dbReference>
<feature type="compositionally biased region" description="Basic and acidic residues" evidence="15">
    <location>
        <begin position="587"/>
        <end position="605"/>
    </location>
</feature>
<evidence type="ECO:0000256" key="4">
    <source>
        <dbReference type="ARBA" id="ARBA00022741"/>
    </source>
</evidence>
<dbReference type="GO" id="GO:0016887">
    <property type="term" value="F:ATP hydrolysis activity"/>
    <property type="evidence" value="ECO:0007669"/>
    <property type="project" value="RHEA"/>
</dbReference>
<evidence type="ECO:0000256" key="3">
    <source>
        <dbReference type="ARBA" id="ARBA00022552"/>
    </source>
</evidence>
<dbReference type="GO" id="GO:0005524">
    <property type="term" value="F:ATP binding"/>
    <property type="evidence" value="ECO:0007669"/>
    <property type="project" value="UniProtKB-UniRule"/>
</dbReference>
<dbReference type="STRING" id="231916.A0A409Y2C5"/>
<dbReference type="GO" id="GO:0005730">
    <property type="term" value="C:nucleolus"/>
    <property type="evidence" value="ECO:0007669"/>
    <property type="project" value="UniProtKB-SubCell"/>
</dbReference>
<evidence type="ECO:0000256" key="1">
    <source>
        <dbReference type="ARBA" id="ARBA00004604"/>
    </source>
</evidence>
<keyword evidence="20" id="KW-1185">Reference proteome</keyword>
<dbReference type="FunFam" id="3.40.50.300:FF:000379">
    <property type="entry name" value="RNA helicase"/>
    <property type="match status" value="1"/>
</dbReference>
<keyword evidence="2" id="KW-0690">Ribosome biogenesis</keyword>
<evidence type="ECO:0000256" key="8">
    <source>
        <dbReference type="ARBA" id="ARBA00022884"/>
    </source>
</evidence>
<feature type="compositionally biased region" description="Polar residues" evidence="15">
    <location>
        <begin position="80"/>
        <end position="92"/>
    </location>
</feature>
<feature type="domain" description="Helicase ATP-binding" evidence="16">
    <location>
        <begin position="125"/>
        <end position="301"/>
    </location>
</feature>
<evidence type="ECO:0000256" key="9">
    <source>
        <dbReference type="ARBA" id="ARBA00024310"/>
    </source>
</evidence>
<dbReference type="SMART" id="SM00487">
    <property type="entry name" value="DEXDc"/>
    <property type="match status" value="1"/>
</dbReference>
<evidence type="ECO:0000256" key="2">
    <source>
        <dbReference type="ARBA" id="ARBA00022517"/>
    </source>
</evidence>
<feature type="region of interest" description="Disordered" evidence="15">
    <location>
        <begin position="539"/>
        <end position="605"/>
    </location>
</feature>